<dbReference type="InterPro" id="IPR040352">
    <property type="entry name" value="TMUB1/2"/>
</dbReference>
<keyword evidence="2" id="KW-0812">Transmembrane</keyword>
<keyword evidence="4" id="KW-1185">Reference proteome</keyword>
<organism evidence="3 4">
    <name type="scientific">Tetradesmus obliquus</name>
    <name type="common">Green alga</name>
    <name type="synonym">Acutodesmus obliquus</name>
    <dbReference type="NCBI Taxonomy" id="3088"/>
    <lineage>
        <taxon>Eukaryota</taxon>
        <taxon>Viridiplantae</taxon>
        <taxon>Chlorophyta</taxon>
        <taxon>core chlorophytes</taxon>
        <taxon>Chlorophyceae</taxon>
        <taxon>CS clade</taxon>
        <taxon>Sphaeropleales</taxon>
        <taxon>Scenedesmaceae</taxon>
        <taxon>Tetradesmus</taxon>
    </lineage>
</organism>
<evidence type="ECO:0000256" key="2">
    <source>
        <dbReference type="SAM" id="Phobius"/>
    </source>
</evidence>
<feature type="transmembrane region" description="Helical" evidence="2">
    <location>
        <begin position="105"/>
        <end position="125"/>
    </location>
</feature>
<dbReference type="AlphaFoldDB" id="A0A383VBH2"/>
<dbReference type="GO" id="GO:0036503">
    <property type="term" value="P:ERAD pathway"/>
    <property type="evidence" value="ECO:0007669"/>
    <property type="project" value="InterPro"/>
</dbReference>
<feature type="compositionally biased region" description="Low complexity" evidence="1">
    <location>
        <begin position="170"/>
        <end position="187"/>
    </location>
</feature>
<evidence type="ECO:0000256" key="1">
    <source>
        <dbReference type="SAM" id="MobiDB-lite"/>
    </source>
</evidence>
<reference evidence="3 4" key="1">
    <citation type="submission" date="2016-10" db="EMBL/GenBank/DDBJ databases">
        <authorList>
            <person name="Cai Z."/>
        </authorList>
    </citation>
    <scope>NUCLEOTIDE SEQUENCE [LARGE SCALE GENOMIC DNA]</scope>
</reference>
<dbReference type="EMBL" id="FNXT01000270">
    <property type="protein sequence ID" value="SZX62917.1"/>
    <property type="molecule type" value="Genomic_DNA"/>
</dbReference>
<dbReference type="PANTHER" id="PTHR14557">
    <property type="entry name" value="PROTEIN C7ORF21"/>
    <property type="match status" value="1"/>
</dbReference>
<proteinExistence type="predicted"/>
<feature type="transmembrane region" description="Helical" evidence="2">
    <location>
        <begin position="132"/>
        <end position="152"/>
    </location>
</feature>
<sequence length="246" mass="26649">MHEFRVRFSDEQEVQVEVGASATFEDVAVQVRTARGWDEQQNVRFICSGQEMYMQDSVSRACCSVLHCIASDTASRYTSARQAGCKADAQVQAVDWLEVVDPGTVLMWIFGSILALLWLLFVFYAHMFDRTSVVMLCMMTVAFLIPCVLSYVPCLRMLNAAAHSIPPPRQQQQQHYSSSPRSSSQPYVDTYRMRSSSSSSGAGYGFHGAAAYGTAVPPRPAARVRGPGAAAAATQPSGPGSGSAAS</sequence>
<feature type="region of interest" description="Disordered" evidence="1">
    <location>
        <begin position="166"/>
        <end position="200"/>
    </location>
</feature>
<protein>
    <recommendedName>
        <fullName evidence="5">Ubiquitin-like domain-containing protein</fullName>
    </recommendedName>
</protein>
<feature type="region of interest" description="Disordered" evidence="1">
    <location>
        <begin position="220"/>
        <end position="246"/>
    </location>
</feature>
<accession>A0A383VBH2</accession>
<gene>
    <name evidence="3" type="ORF">BQ4739_LOCUS3492</name>
</gene>
<dbReference type="Proteomes" id="UP000256970">
    <property type="component" value="Unassembled WGS sequence"/>
</dbReference>
<evidence type="ECO:0000313" key="3">
    <source>
        <dbReference type="EMBL" id="SZX62917.1"/>
    </source>
</evidence>
<keyword evidence="2" id="KW-1133">Transmembrane helix</keyword>
<keyword evidence="2" id="KW-0472">Membrane</keyword>
<name>A0A383VBH2_TETOB</name>
<evidence type="ECO:0000313" key="4">
    <source>
        <dbReference type="Proteomes" id="UP000256970"/>
    </source>
</evidence>
<evidence type="ECO:0008006" key="5">
    <source>
        <dbReference type="Google" id="ProtNLM"/>
    </source>
</evidence>
<dbReference type="PANTHER" id="PTHR14557:SF5">
    <property type="entry name" value="UBIQUITIN-LIKE DOMAIN-CONTAINING PROTEIN"/>
    <property type="match status" value="1"/>
</dbReference>